<sequence>MDDESSGTVVKLLIRGRKRYRIKLYTSEPEKKKIRKVLHEGVLVEILSKLPAKSVLRFRRVSKEWYALTKTSYFIARHDLHRRSRSAQNHGLLLVSTYLTNEKSDRLLMMSLHPDDKESKILPTSFLPIPKQITLSRSKHLHFGCVGSSNGLVCCLLLPIENENEKENRKTAEMEEEEEGDVEEKDAAPAYTDILVVWNPATEEFRCLPQPPINPFEKEEGIGIDIQRDRHRNYVLGFDFLPEISQYKVVRVFPTPHPGNDPDSDYDADGKVSIFQAQVLLQSTNSWRDVKDKLEFPSFKSTCRTCDAITLNGVMYWLVEQTSSEFYLVSFNLRDEVFHLIPLPIEWRRLNDDQYCLHPWNGSAAILTSYSENGDWERVLWVLVQDQKFKKPAWVQQFRTRSKVFSELRCVGAWKDQYIVSKRSRNSLFAYDPRSDTKIKLFPHRDKICFSEGLDYVESLLPV</sequence>
<feature type="domain" description="F-box" evidence="1">
    <location>
        <begin position="38"/>
        <end position="78"/>
    </location>
</feature>
<accession>A0A6P5TEW5</accession>
<dbReference type="InterPro" id="IPR001810">
    <property type="entry name" value="F-box_dom"/>
</dbReference>
<proteinExistence type="predicted"/>
<organism evidence="2 3">
    <name type="scientific">Prunus avium</name>
    <name type="common">Cherry</name>
    <name type="synonym">Cerasus avium</name>
    <dbReference type="NCBI Taxonomy" id="42229"/>
    <lineage>
        <taxon>Eukaryota</taxon>
        <taxon>Viridiplantae</taxon>
        <taxon>Streptophyta</taxon>
        <taxon>Embryophyta</taxon>
        <taxon>Tracheophyta</taxon>
        <taxon>Spermatophyta</taxon>
        <taxon>Magnoliopsida</taxon>
        <taxon>eudicotyledons</taxon>
        <taxon>Gunneridae</taxon>
        <taxon>Pentapetalae</taxon>
        <taxon>rosids</taxon>
        <taxon>fabids</taxon>
        <taxon>Rosales</taxon>
        <taxon>Rosaceae</taxon>
        <taxon>Amygdaloideae</taxon>
        <taxon>Amygdaleae</taxon>
        <taxon>Prunus</taxon>
    </lineage>
</organism>
<dbReference type="AlphaFoldDB" id="A0A6P5TEW5"/>
<dbReference type="GeneID" id="110766513"/>
<keyword evidence="2" id="KW-1185">Reference proteome</keyword>
<dbReference type="InterPro" id="IPR017451">
    <property type="entry name" value="F-box-assoc_interact_dom"/>
</dbReference>
<dbReference type="Proteomes" id="UP000515124">
    <property type="component" value="Unplaced"/>
</dbReference>
<evidence type="ECO:0000313" key="2">
    <source>
        <dbReference type="Proteomes" id="UP000515124"/>
    </source>
</evidence>
<dbReference type="PANTHER" id="PTHR31672:SF13">
    <property type="entry name" value="F-BOX PROTEIN CPR30-LIKE"/>
    <property type="match status" value="1"/>
</dbReference>
<gene>
    <name evidence="3" type="primary">LOC110766513</name>
</gene>
<dbReference type="RefSeq" id="XP_021825545.1">
    <property type="nucleotide sequence ID" value="XM_021969853.1"/>
</dbReference>
<dbReference type="CDD" id="cd22157">
    <property type="entry name" value="F-box_AtFBW1-like"/>
    <property type="match status" value="1"/>
</dbReference>
<evidence type="ECO:0000313" key="3">
    <source>
        <dbReference type="RefSeq" id="XP_021825545.1"/>
    </source>
</evidence>
<protein>
    <submittedName>
        <fullName evidence="3">F-box/kelch-repeat protein At3g17530-like</fullName>
    </submittedName>
</protein>
<dbReference type="Gene3D" id="1.20.1280.50">
    <property type="match status" value="1"/>
</dbReference>
<dbReference type="KEGG" id="pavi:110766513"/>
<dbReference type="InterPro" id="IPR050796">
    <property type="entry name" value="SCF_F-box_component"/>
</dbReference>
<dbReference type="SMART" id="SM00256">
    <property type="entry name" value="FBOX"/>
    <property type="match status" value="1"/>
</dbReference>
<dbReference type="SUPFAM" id="SSF81383">
    <property type="entry name" value="F-box domain"/>
    <property type="match status" value="1"/>
</dbReference>
<dbReference type="InterPro" id="IPR036047">
    <property type="entry name" value="F-box-like_dom_sf"/>
</dbReference>
<reference evidence="3" key="1">
    <citation type="submission" date="2025-08" db="UniProtKB">
        <authorList>
            <consortium name="RefSeq"/>
        </authorList>
    </citation>
    <scope>IDENTIFICATION</scope>
</reference>
<evidence type="ECO:0000259" key="1">
    <source>
        <dbReference type="SMART" id="SM00256"/>
    </source>
</evidence>
<dbReference type="InterPro" id="IPR013187">
    <property type="entry name" value="F-box-assoc_dom_typ3"/>
</dbReference>
<dbReference type="NCBIfam" id="TIGR01640">
    <property type="entry name" value="F_box_assoc_1"/>
    <property type="match status" value="1"/>
</dbReference>
<dbReference type="Pfam" id="PF00646">
    <property type="entry name" value="F-box"/>
    <property type="match status" value="1"/>
</dbReference>
<dbReference type="Pfam" id="PF08268">
    <property type="entry name" value="FBA_3"/>
    <property type="match status" value="1"/>
</dbReference>
<dbReference type="PANTHER" id="PTHR31672">
    <property type="entry name" value="BNACNNG10540D PROTEIN"/>
    <property type="match status" value="1"/>
</dbReference>
<name>A0A6P5TEW5_PRUAV</name>